<feature type="region of interest" description="Disordered" evidence="2">
    <location>
        <begin position="345"/>
        <end position="369"/>
    </location>
</feature>
<dbReference type="Proteomes" id="UP000697107">
    <property type="component" value="Unassembled WGS sequence"/>
</dbReference>
<dbReference type="VEuPathDB" id="FungiDB:PC110_g6220"/>
<evidence type="ECO:0000256" key="1">
    <source>
        <dbReference type="SAM" id="Coils"/>
    </source>
</evidence>
<evidence type="ECO:0000313" key="3">
    <source>
        <dbReference type="EMBL" id="KAG2984046.1"/>
    </source>
</evidence>
<reference evidence="3" key="1">
    <citation type="submission" date="2018-10" db="EMBL/GenBank/DDBJ databases">
        <title>Effector identification in a new, highly contiguous assembly of the strawberry crown rot pathogen Phytophthora cactorum.</title>
        <authorList>
            <person name="Armitage A.D."/>
            <person name="Nellist C.F."/>
            <person name="Bates H."/>
            <person name="Vickerstaff R.J."/>
            <person name="Harrison R.J."/>
        </authorList>
    </citation>
    <scope>NUCLEOTIDE SEQUENCE</scope>
    <source>
        <strain evidence="3">P415</strain>
    </source>
</reference>
<dbReference type="EMBL" id="RCML01000243">
    <property type="protein sequence ID" value="KAG2984046.1"/>
    <property type="molecule type" value="Genomic_DNA"/>
</dbReference>
<dbReference type="AlphaFoldDB" id="A0A8T1G243"/>
<gene>
    <name evidence="3" type="ORF">PC118_g9083</name>
</gene>
<feature type="coiled-coil region" evidence="1">
    <location>
        <begin position="100"/>
        <end position="211"/>
    </location>
</feature>
<feature type="compositionally biased region" description="Gly residues" evidence="2">
    <location>
        <begin position="348"/>
        <end position="357"/>
    </location>
</feature>
<accession>A0A8T1G243</accession>
<dbReference type="VEuPathDB" id="FungiDB:PC110_g6221"/>
<feature type="region of interest" description="Disordered" evidence="2">
    <location>
        <begin position="535"/>
        <end position="569"/>
    </location>
</feature>
<proteinExistence type="predicted"/>
<keyword evidence="1" id="KW-0175">Coiled coil</keyword>
<protein>
    <submittedName>
        <fullName evidence="3">Uncharacterized protein</fullName>
    </submittedName>
</protein>
<evidence type="ECO:0000313" key="4">
    <source>
        <dbReference type="Proteomes" id="UP000697107"/>
    </source>
</evidence>
<feature type="region of interest" description="Disordered" evidence="2">
    <location>
        <begin position="424"/>
        <end position="501"/>
    </location>
</feature>
<evidence type="ECO:0000256" key="2">
    <source>
        <dbReference type="SAM" id="MobiDB-lite"/>
    </source>
</evidence>
<name>A0A8T1G243_9STRA</name>
<sequence length="569" mass="63658">MSRVEACTCSLQARLHQVENARSREMKAHGELVQKFECELETRRTSEAELRLTVAKMRADKCRLEAEFGAVHAKVRQLLEQLNAQSIEISKREDVLKAFREESDRQLQAAYEKSANLMEEKRHLSFQLSETKTCLENAKHENKLLLTTNEELNLRANTQAAGIEKLSTQLSIKQQEIEAAAARSQLVLDDLTRSRKQQDLMQGRIQELERAINHALVTRSRAIHWRRKRQEMCENRFILHGAFLAWTSTSVQARLQSVAKMTRCNDDTRARLQIFKKEVMKRCLQAKEELSCIRQACTSESMHIVSLGEEITRTELPKLLALLGKHQRSFDSQQKHLELQLKNVQGGTANGTSGGGSTHPPLFGSPSKRGIHHTVATFIPTEQRFRWQAGAAPSDALYNLPTSIGTSPKKSFGNSTREDWDFARKRADPGAGPGSYEPATSCGKQVSSECRSAGSSAFENAPRTQLQENSTPSPGPIYDLPPVMGRGSSAPKQGTSLRPPLNGKSIGPGPNLMLKGSFQECNQTVSPTFGKEMRLRSANSQQTPGPIYDLYHTDHRTGPRLSFSRAKRF</sequence>
<comment type="caution">
    <text evidence="3">The sequence shown here is derived from an EMBL/GenBank/DDBJ whole genome shotgun (WGS) entry which is preliminary data.</text>
</comment>
<organism evidence="3 4">
    <name type="scientific">Phytophthora cactorum</name>
    <dbReference type="NCBI Taxonomy" id="29920"/>
    <lineage>
        <taxon>Eukaryota</taxon>
        <taxon>Sar</taxon>
        <taxon>Stramenopiles</taxon>
        <taxon>Oomycota</taxon>
        <taxon>Peronosporomycetes</taxon>
        <taxon>Peronosporales</taxon>
        <taxon>Peronosporaceae</taxon>
        <taxon>Phytophthora</taxon>
    </lineage>
</organism>
<feature type="compositionally biased region" description="Polar residues" evidence="2">
    <location>
        <begin position="442"/>
        <end position="472"/>
    </location>
</feature>